<dbReference type="Pfam" id="PF12836">
    <property type="entry name" value="HHH_3"/>
    <property type="match status" value="1"/>
</dbReference>
<dbReference type="GO" id="GO:0015627">
    <property type="term" value="C:type II protein secretion system complex"/>
    <property type="evidence" value="ECO:0007669"/>
    <property type="project" value="TreeGrafter"/>
</dbReference>
<dbReference type="GO" id="GO:0003677">
    <property type="term" value="F:DNA binding"/>
    <property type="evidence" value="ECO:0007669"/>
    <property type="project" value="InterPro"/>
</dbReference>
<reference evidence="2" key="1">
    <citation type="journal article" date="2014" name="Front. Microbiol.">
        <title>High frequency of phylogenetically diverse reductive dehalogenase-homologous genes in deep subseafloor sedimentary metagenomes.</title>
        <authorList>
            <person name="Kawai M."/>
            <person name="Futagami T."/>
            <person name="Toyoda A."/>
            <person name="Takaki Y."/>
            <person name="Nishi S."/>
            <person name="Hori S."/>
            <person name="Arai W."/>
            <person name="Tsubouchi T."/>
            <person name="Morono Y."/>
            <person name="Uchiyama I."/>
            <person name="Ito T."/>
            <person name="Fujiyama A."/>
            <person name="Inagaki F."/>
            <person name="Takami H."/>
        </authorList>
    </citation>
    <scope>NUCLEOTIDE SEQUENCE</scope>
    <source>
        <strain evidence="2">Expedition CK06-06</strain>
    </source>
</reference>
<dbReference type="GO" id="GO:0006281">
    <property type="term" value="P:DNA repair"/>
    <property type="evidence" value="ECO:0007669"/>
    <property type="project" value="InterPro"/>
</dbReference>
<name>X1N6A9_9ZZZZ</name>
<proteinExistence type="predicted"/>
<dbReference type="SUPFAM" id="SSF47781">
    <property type="entry name" value="RuvA domain 2-like"/>
    <property type="match status" value="1"/>
</dbReference>
<feature type="domain" description="Helix-hairpin-helix DNA-binding motif class 1" evidence="1">
    <location>
        <begin position="24"/>
        <end position="43"/>
    </location>
</feature>
<dbReference type="InterPro" id="IPR003583">
    <property type="entry name" value="Hlx-hairpin-Hlx_DNA-bd_motif"/>
</dbReference>
<dbReference type="InterPro" id="IPR004509">
    <property type="entry name" value="Competence_ComEA_HhH"/>
</dbReference>
<evidence type="ECO:0000259" key="1">
    <source>
        <dbReference type="SMART" id="SM00278"/>
    </source>
</evidence>
<dbReference type="PANTHER" id="PTHR21180:SF32">
    <property type="entry name" value="ENDONUCLEASE_EXONUCLEASE_PHOSPHATASE FAMILY DOMAIN-CONTAINING PROTEIN 1"/>
    <property type="match status" value="1"/>
</dbReference>
<dbReference type="InterPro" id="IPR010994">
    <property type="entry name" value="RuvA_2-like"/>
</dbReference>
<dbReference type="SMART" id="SM00278">
    <property type="entry name" value="HhH1"/>
    <property type="match status" value="2"/>
</dbReference>
<dbReference type="NCBIfam" id="TIGR00426">
    <property type="entry name" value="competence protein ComEA helix-hairpin-helix repeat region"/>
    <property type="match status" value="1"/>
</dbReference>
<accession>X1N6A9</accession>
<organism evidence="2">
    <name type="scientific">marine sediment metagenome</name>
    <dbReference type="NCBI Taxonomy" id="412755"/>
    <lineage>
        <taxon>unclassified sequences</taxon>
        <taxon>metagenomes</taxon>
        <taxon>ecological metagenomes</taxon>
    </lineage>
</organism>
<feature type="domain" description="Helix-hairpin-helix DNA-binding motif class 1" evidence="1">
    <location>
        <begin position="54"/>
        <end position="73"/>
    </location>
</feature>
<feature type="non-terminal residue" evidence="2">
    <location>
        <position position="1"/>
    </location>
</feature>
<dbReference type="AlphaFoldDB" id="X1N6A9"/>
<dbReference type="PANTHER" id="PTHR21180">
    <property type="entry name" value="ENDONUCLEASE/EXONUCLEASE/PHOSPHATASE FAMILY DOMAIN-CONTAINING PROTEIN 1"/>
    <property type="match status" value="1"/>
</dbReference>
<evidence type="ECO:0000313" key="2">
    <source>
        <dbReference type="EMBL" id="GAI22385.1"/>
    </source>
</evidence>
<dbReference type="Gene3D" id="1.10.150.280">
    <property type="entry name" value="AF1531-like domain"/>
    <property type="match status" value="1"/>
</dbReference>
<gene>
    <name evidence="2" type="ORF">S06H3_37290</name>
</gene>
<dbReference type="EMBL" id="BARV01022647">
    <property type="protein sequence ID" value="GAI22385.1"/>
    <property type="molecule type" value="Genomic_DNA"/>
</dbReference>
<sequence length="81" mass="9170">FLSPLQAQSKATAKKVNINTASLDELQTLPRIGEKVAQRIVDYRKEHGDFKKIEELMKVKGVGEKTFKLIRDKIEVGSKTK</sequence>
<protein>
    <recommendedName>
        <fullName evidence="1">Helix-hairpin-helix DNA-binding motif class 1 domain-containing protein</fullName>
    </recommendedName>
</protein>
<dbReference type="GO" id="GO:0015628">
    <property type="term" value="P:protein secretion by the type II secretion system"/>
    <property type="evidence" value="ECO:0007669"/>
    <property type="project" value="TreeGrafter"/>
</dbReference>
<dbReference type="InterPro" id="IPR051675">
    <property type="entry name" value="Endo/Exo/Phosphatase_dom_1"/>
</dbReference>
<comment type="caution">
    <text evidence="2">The sequence shown here is derived from an EMBL/GenBank/DDBJ whole genome shotgun (WGS) entry which is preliminary data.</text>
</comment>